<comment type="caution">
    <text evidence="2">The sequence shown here is derived from an EMBL/GenBank/DDBJ whole genome shotgun (WGS) entry which is preliminary data.</text>
</comment>
<reference evidence="2" key="1">
    <citation type="submission" date="2022-10" db="EMBL/GenBank/DDBJ databases">
        <title>Culturing micro-colonial fungi from biological soil crusts in the Mojave desert and describing Neophaeococcomyces mojavensis, and introducing the new genera and species Taxawa tesnikishii.</title>
        <authorList>
            <person name="Kurbessoian T."/>
            <person name="Stajich J.E."/>
        </authorList>
    </citation>
    <scope>NUCLEOTIDE SEQUENCE</scope>
    <source>
        <strain evidence="2">TK_41</strain>
    </source>
</reference>
<dbReference type="InterPro" id="IPR038883">
    <property type="entry name" value="AN11006-like"/>
</dbReference>
<evidence type="ECO:0000256" key="1">
    <source>
        <dbReference type="SAM" id="MobiDB-lite"/>
    </source>
</evidence>
<evidence type="ECO:0008006" key="4">
    <source>
        <dbReference type="Google" id="ProtNLM"/>
    </source>
</evidence>
<sequence>MADALDPGITLPQREPGSAPSQQEATQQQCRLLRLPAELRIQILRYLVTQTEPITLHQPDAPFTIDVNILSTCRQLRDEARPFLYRGNVLDIGIDSRGSVSSLLFSRSHSICEYRAEEAVNEVSGLFLDRFSRFQIRLLNRSRPDSLRMAIKRIEHGFKSKHVTVVLPSRTPGQLPMMQPGPRFRLYPQLSNPLLPFATLRCASFNVLYSDASPANVQFGGMMDLVTSNRPCIDMSQRCHDVHRSARAVQRILLPASNLFHEFDKLCTALFEHVWELCQCANKSDQDAFVIACEKFDYCYCQLMEL</sequence>
<dbReference type="AlphaFoldDB" id="A0AA38XPU8"/>
<dbReference type="PANTHER" id="PTHR42085:SF2">
    <property type="entry name" value="F-BOX DOMAIN-CONTAINING PROTEIN"/>
    <property type="match status" value="1"/>
</dbReference>
<name>A0AA38XPU8_9EURO</name>
<dbReference type="EMBL" id="JAPDRK010000001">
    <property type="protein sequence ID" value="KAJ9617251.1"/>
    <property type="molecule type" value="Genomic_DNA"/>
</dbReference>
<keyword evidence="3" id="KW-1185">Reference proteome</keyword>
<organism evidence="2 3">
    <name type="scientific">Cladophialophora chaetospira</name>
    <dbReference type="NCBI Taxonomy" id="386627"/>
    <lineage>
        <taxon>Eukaryota</taxon>
        <taxon>Fungi</taxon>
        <taxon>Dikarya</taxon>
        <taxon>Ascomycota</taxon>
        <taxon>Pezizomycotina</taxon>
        <taxon>Eurotiomycetes</taxon>
        <taxon>Chaetothyriomycetidae</taxon>
        <taxon>Chaetothyriales</taxon>
        <taxon>Herpotrichiellaceae</taxon>
        <taxon>Cladophialophora</taxon>
    </lineage>
</organism>
<evidence type="ECO:0000313" key="2">
    <source>
        <dbReference type="EMBL" id="KAJ9617251.1"/>
    </source>
</evidence>
<dbReference type="Proteomes" id="UP001172673">
    <property type="component" value="Unassembled WGS sequence"/>
</dbReference>
<proteinExistence type="predicted"/>
<dbReference type="PANTHER" id="PTHR42085">
    <property type="entry name" value="F-BOX DOMAIN-CONTAINING PROTEIN"/>
    <property type="match status" value="1"/>
</dbReference>
<gene>
    <name evidence="2" type="ORF">H2200_000972</name>
</gene>
<protein>
    <recommendedName>
        <fullName evidence="4">F-box domain-containing protein</fullName>
    </recommendedName>
</protein>
<feature type="region of interest" description="Disordered" evidence="1">
    <location>
        <begin position="1"/>
        <end position="27"/>
    </location>
</feature>
<evidence type="ECO:0000313" key="3">
    <source>
        <dbReference type="Proteomes" id="UP001172673"/>
    </source>
</evidence>
<accession>A0AA38XPU8</accession>